<sequence length="337" mass="35999">MKIAHSTFLTSSFLIALTLATAPASAGFQHKDWELQCDNTRTCRAAGYQAEGGESDPVSILITRPAGPGTPIEVSVQVVSEQSLEGPLQLRAGKLLIKDLKGNSATIPPKESLPLVQQLLNIDTATLRAGKLEWTLSLAGIKAVLLKMDEEQGRLGTPGALVRKGTKQESSVLPALPLPVVIAVKPLPARKADDTIGKRALKTLSQDISEQCNEGNEALDNASTTRLDEHRLLLSVPCSVGAYNSTALNWIINDRAPTKPEALETDGDFDAETGRINSAMKGRGIGDCWSTNTWQFDGKVFALTEQSGDGMCRGFPGGAWQLPAYVSKVVAADKAKR</sequence>
<dbReference type="Pfam" id="PF06674">
    <property type="entry name" value="DUF1176"/>
    <property type="match status" value="1"/>
</dbReference>
<organism evidence="2 3">
    <name type="scientific">Uliginosibacterium flavum</name>
    <dbReference type="NCBI Taxonomy" id="1396831"/>
    <lineage>
        <taxon>Bacteria</taxon>
        <taxon>Pseudomonadati</taxon>
        <taxon>Pseudomonadota</taxon>
        <taxon>Betaproteobacteria</taxon>
        <taxon>Rhodocyclales</taxon>
        <taxon>Zoogloeaceae</taxon>
        <taxon>Uliginosibacterium</taxon>
    </lineage>
</organism>
<reference evidence="2 3" key="1">
    <citation type="submission" date="2024-07" db="EMBL/GenBank/DDBJ databases">
        <title>Uliginosibacterium flavum JJ3220;KACC:17644.</title>
        <authorList>
            <person name="Kim M.K."/>
        </authorList>
    </citation>
    <scope>NUCLEOTIDE SEQUENCE [LARGE SCALE GENOMIC DNA]</scope>
    <source>
        <strain evidence="2 3">KACC:17644</strain>
    </source>
</reference>
<evidence type="ECO:0000313" key="2">
    <source>
        <dbReference type="EMBL" id="MET7015420.1"/>
    </source>
</evidence>
<dbReference type="InterPro" id="IPR009560">
    <property type="entry name" value="DUF1176"/>
</dbReference>
<name>A0ABV2TPH4_9RHOO</name>
<dbReference type="Proteomes" id="UP001549691">
    <property type="component" value="Unassembled WGS sequence"/>
</dbReference>
<keyword evidence="1" id="KW-0732">Signal</keyword>
<gene>
    <name evidence="2" type="ORF">ABXR19_14615</name>
</gene>
<feature type="chain" id="PRO_5046789540" evidence="1">
    <location>
        <begin position="27"/>
        <end position="337"/>
    </location>
</feature>
<feature type="signal peptide" evidence="1">
    <location>
        <begin position="1"/>
        <end position="26"/>
    </location>
</feature>
<dbReference type="EMBL" id="JBEWZI010000016">
    <property type="protein sequence ID" value="MET7015420.1"/>
    <property type="molecule type" value="Genomic_DNA"/>
</dbReference>
<accession>A0ABV2TPH4</accession>
<comment type="caution">
    <text evidence="2">The sequence shown here is derived from an EMBL/GenBank/DDBJ whole genome shotgun (WGS) entry which is preliminary data.</text>
</comment>
<proteinExistence type="predicted"/>
<evidence type="ECO:0000313" key="3">
    <source>
        <dbReference type="Proteomes" id="UP001549691"/>
    </source>
</evidence>
<evidence type="ECO:0000256" key="1">
    <source>
        <dbReference type="SAM" id="SignalP"/>
    </source>
</evidence>
<dbReference type="RefSeq" id="WP_354601879.1">
    <property type="nucleotide sequence ID" value="NZ_JBEWZI010000016.1"/>
</dbReference>
<protein>
    <submittedName>
        <fullName evidence="2">DUF1176 domain-containing protein</fullName>
    </submittedName>
</protein>
<keyword evidence="3" id="KW-1185">Reference proteome</keyword>